<organism evidence="3">
    <name type="scientific">uncultured Sulfurovum sp</name>
    <dbReference type="NCBI Taxonomy" id="269237"/>
    <lineage>
        <taxon>Bacteria</taxon>
        <taxon>Pseudomonadati</taxon>
        <taxon>Campylobacterota</taxon>
        <taxon>Epsilonproteobacteria</taxon>
        <taxon>Campylobacterales</taxon>
        <taxon>Sulfurovaceae</taxon>
        <taxon>Sulfurovum</taxon>
        <taxon>environmental samples</taxon>
    </lineage>
</organism>
<feature type="transmembrane region" description="Helical" evidence="2">
    <location>
        <begin position="86"/>
        <end position="113"/>
    </location>
</feature>
<dbReference type="PANTHER" id="PTHR33219:SF14">
    <property type="entry name" value="PROTEIN COFACTOR ASSEMBLY OF COMPLEX C SUBUNIT B CCB3, CHLOROPLASTIC-RELATED"/>
    <property type="match status" value="1"/>
</dbReference>
<sequence>MDFILQPLLLLIQIYIWIIIISAILSLLQVNPRQPAVEIIRRLTEPVYGFVRQKFPFVVIGGIDLSPLLLIIGLQLFSSLLSGNVFLALIGILSSIIYSYIILIIIAIVLSYVHVDPYNPIVKIINRLTEPPLLFIRQKLPFLVIGGIDLSPIVLIFGLQALIGLLGQIPIG</sequence>
<dbReference type="InterPro" id="IPR003425">
    <property type="entry name" value="CCB3/YggT"/>
</dbReference>
<feature type="transmembrane region" description="Helical" evidence="2">
    <location>
        <begin position="7"/>
        <end position="28"/>
    </location>
</feature>
<gene>
    <name evidence="3" type="ORF">HELGO_WM20183</name>
</gene>
<dbReference type="Pfam" id="PF02325">
    <property type="entry name" value="CCB3_YggT"/>
    <property type="match status" value="2"/>
</dbReference>
<protein>
    <submittedName>
        <fullName evidence="3">Integral membrane protein YggT, involved in response to extracytoplasmic stress (Osmotic shock)</fullName>
    </submittedName>
</protein>
<keyword evidence="2" id="KW-0472">Membrane</keyword>
<dbReference type="EMBL" id="CACVAZ010000146">
    <property type="protein sequence ID" value="CAA6821902.1"/>
    <property type="molecule type" value="Genomic_DNA"/>
</dbReference>
<feature type="transmembrane region" description="Helical" evidence="2">
    <location>
        <begin position="55"/>
        <end position="74"/>
    </location>
</feature>
<dbReference type="GO" id="GO:0016020">
    <property type="term" value="C:membrane"/>
    <property type="evidence" value="ECO:0007669"/>
    <property type="project" value="InterPro"/>
</dbReference>
<dbReference type="AlphaFoldDB" id="A0A6S6TLZ6"/>
<evidence type="ECO:0000256" key="2">
    <source>
        <dbReference type="SAM" id="Phobius"/>
    </source>
</evidence>
<dbReference type="PANTHER" id="PTHR33219">
    <property type="entry name" value="YLMG HOMOLOG PROTEIN 2, CHLOROPLASTIC"/>
    <property type="match status" value="1"/>
</dbReference>
<proteinExistence type="inferred from homology"/>
<name>A0A6S6TLZ6_9BACT</name>
<accession>A0A6S6TLZ6</accession>
<comment type="similarity">
    <text evidence="1">Belongs to the YggT family.</text>
</comment>
<keyword evidence="2" id="KW-0812">Transmembrane</keyword>
<evidence type="ECO:0000313" key="3">
    <source>
        <dbReference type="EMBL" id="CAA6821902.1"/>
    </source>
</evidence>
<reference evidence="3" key="1">
    <citation type="submission" date="2020-01" db="EMBL/GenBank/DDBJ databases">
        <authorList>
            <person name="Meier V. D."/>
            <person name="Meier V D."/>
        </authorList>
    </citation>
    <scope>NUCLEOTIDE SEQUENCE</scope>
    <source>
        <strain evidence="3">HLG_WM_MAG_02</strain>
    </source>
</reference>
<evidence type="ECO:0000256" key="1">
    <source>
        <dbReference type="ARBA" id="ARBA00010894"/>
    </source>
</evidence>
<keyword evidence="2" id="KW-1133">Transmembrane helix</keyword>
<feature type="transmembrane region" description="Helical" evidence="2">
    <location>
        <begin position="142"/>
        <end position="166"/>
    </location>
</feature>